<keyword evidence="1" id="KW-0472">Membrane</keyword>
<dbReference type="OrthoDB" id="710960at2"/>
<evidence type="ECO:0000313" key="2">
    <source>
        <dbReference type="EMBL" id="PVH25441.1"/>
    </source>
</evidence>
<gene>
    <name evidence="2" type="ORF">DC487_11055</name>
</gene>
<comment type="caution">
    <text evidence="2">The sequence shown here is derived from an EMBL/GenBank/DDBJ whole genome shotgun (WGS) entry which is preliminary data.</text>
</comment>
<feature type="transmembrane region" description="Helical" evidence="1">
    <location>
        <begin position="20"/>
        <end position="37"/>
    </location>
</feature>
<keyword evidence="1" id="KW-0812">Transmembrane</keyword>
<reference evidence="2 3" key="1">
    <citation type="submission" date="2018-04" db="EMBL/GenBank/DDBJ databases">
        <title>Sphingobacterium cortibacter sp. nov.</title>
        <authorList>
            <person name="Li Y."/>
        </authorList>
    </citation>
    <scope>NUCLEOTIDE SEQUENCE [LARGE SCALE GENOMIC DNA]</scope>
    <source>
        <strain evidence="2 3">2c-3</strain>
    </source>
</reference>
<name>A0A2T8HJ26_9SPHI</name>
<dbReference type="EMBL" id="QDKG01000003">
    <property type="protein sequence ID" value="PVH25441.1"/>
    <property type="molecule type" value="Genomic_DNA"/>
</dbReference>
<protein>
    <recommendedName>
        <fullName evidence="4">DUF304 domain-containing protein</fullName>
    </recommendedName>
</protein>
<keyword evidence="1" id="KW-1133">Transmembrane helix</keyword>
<feature type="transmembrane region" description="Helical" evidence="1">
    <location>
        <begin position="43"/>
        <end position="60"/>
    </location>
</feature>
<evidence type="ECO:0000256" key="1">
    <source>
        <dbReference type="SAM" id="Phobius"/>
    </source>
</evidence>
<evidence type="ECO:0008006" key="4">
    <source>
        <dbReference type="Google" id="ProtNLM"/>
    </source>
</evidence>
<sequence>MNLKHFTKDGNIYKMKPQYGSSLVLIVGLFAMAILGYWLDILILTWMMAIFGVLALLAVTRKKLYIDMDSGEIQAKVGLAKPETHIPIESIQKFELYTVSNNLVKTNAMLNLYYLDRNGQEQSILVAQGFTTSVIQSIINEIEEILENDTTKR</sequence>
<dbReference type="AlphaFoldDB" id="A0A2T8HJ26"/>
<proteinExistence type="predicted"/>
<accession>A0A2T8HJ26</accession>
<dbReference type="Proteomes" id="UP000245627">
    <property type="component" value="Unassembled WGS sequence"/>
</dbReference>
<evidence type="ECO:0000313" key="3">
    <source>
        <dbReference type="Proteomes" id="UP000245627"/>
    </source>
</evidence>
<keyword evidence="3" id="KW-1185">Reference proteome</keyword>
<organism evidence="2 3">
    <name type="scientific">Sphingobacterium corticibacter</name>
    <dbReference type="NCBI Taxonomy" id="2171749"/>
    <lineage>
        <taxon>Bacteria</taxon>
        <taxon>Pseudomonadati</taxon>
        <taxon>Bacteroidota</taxon>
        <taxon>Sphingobacteriia</taxon>
        <taxon>Sphingobacteriales</taxon>
        <taxon>Sphingobacteriaceae</taxon>
        <taxon>Sphingobacterium</taxon>
    </lineage>
</organism>